<accession>A0A1F5HWB1</accession>
<protein>
    <submittedName>
        <fullName evidence="2">Uncharacterized protein</fullName>
    </submittedName>
</protein>
<evidence type="ECO:0000313" key="2">
    <source>
        <dbReference type="EMBL" id="OGE08464.1"/>
    </source>
</evidence>
<feature type="coiled-coil region" evidence="1">
    <location>
        <begin position="72"/>
        <end position="99"/>
    </location>
</feature>
<proteinExistence type="predicted"/>
<reference evidence="2 3" key="1">
    <citation type="journal article" date="2016" name="Nat. Commun.">
        <title>Thousands of microbial genomes shed light on interconnected biogeochemical processes in an aquifer system.</title>
        <authorList>
            <person name="Anantharaman K."/>
            <person name="Brown C.T."/>
            <person name="Hug L.A."/>
            <person name="Sharon I."/>
            <person name="Castelle C.J."/>
            <person name="Probst A.J."/>
            <person name="Thomas B.C."/>
            <person name="Singh A."/>
            <person name="Wilkins M.J."/>
            <person name="Karaoz U."/>
            <person name="Brodie E.L."/>
            <person name="Williams K.H."/>
            <person name="Hubbard S.S."/>
            <person name="Banfield J.F."/>
        </authorList>
    </citation>
    <scope>NUCLEOTIDE SEQUENCE [LARGE SCALE GENOMIC DNA]</scope>
</reference>
<dbReference type="Proteomes" id="UP000179227">
    <property type="component" value="Unassembled WGS sequence"/>
</dbReference>
<gene>
    <name evidence="2" type="ORF">A3A60_00285</name>
</gene>
<dbReference type="Gene3D" id="1.10.10.60">
    <property type="entry name" value="Homeodomain-like"/>
    <property type="match status" value="1"/>
</dbReference>
<comment type="caution">
    <text evidence="2">The sequence shown here is derived from an EMBL/GenBank/DDBJ whole genome shotgun (WGS) entry which is preliminary data.</text>
</comment>
<keyword evidence="1" id="KW-0175">Coiled coil</keyword>
<evidence type="ECO:0000313" key="3">
    <source>
        <dbReference type="Proteomes" id="UP000179227"/>
    </source>
</evidence>
<dbReference type="AlphaFoldDB" id="A0A1F5HWB1"/>
<sequence length="224" mass="26156">MENLDVVKHEAIELRRKGLSIREIENKLKVSRSTLSIWLRKINLTRKQKEIMQAKRLNGLAKARGKAALYHKEKKRQRLDLAQRRARQVLADIDIKEKNVLKLALSMLFAGEGFKVAEETSLGNSDPRIVKVFLKLLDIVYGVNKNRLRLYLHLRADQGVIYETNYWSNVLEIEAEYFKIAPVDKRTVGKKTYSGYHGVCVVRYYDVSIKRELLEIANNFYYEL</sequence>
<evidence type="ECO:0000256" key="1">
    <source>
        <dbReference type="SAM" id="Coils"/>
    </source>
</evidence>
<dbReference type="EMBL" id="MFBS01000036">
    <property type="protein sequence ID" value="OGE08464.1"/>
    <property type="molecule type" value="Genomic_DNA"/>
</dbReference>
<organism evidence="2 3">
    <name type="scientific">Candidatus Curtissbacteria bacterium RIFCSPLOWO2_01_FULL_42_26</name>
    <dbReference type="NCBI Taxonomy" id="1797729"/>
    <lineage>
        <taxon>Bacteria</taxon>
        <taxon>Candidatus Curtissiibacteriota</taxon>
    </lineage>
</organism>
<name>A0A1F5HWB1_9BACT</name>